<dbReference type="KEGG" id="ipa:Isop_0070"/>
<dbReference type="SUPFAM" id="SSF54637">
    <property type="entry name" value="Thioesterase/thiol ester dehydrase-isomerase"/>
    <property type="match status" value="1"/>
</dbReference>
<dbReference type="InterPro" id="IPR040170">
    <property type="entry name" value="Cytosol_ACT"/>
</dbReference>
<dbReference type="OrthoDB" id="9791628at2"/>
<dbReference type="Gene3D" id="3.10.129.10">
    <property type="entry name" value="Hotdog Thioesterase"/>
    <property type="match status" value="1"/>
</dbReference>
<evidence type="ECO:0000313" key="6">
    <source>
        <dbReference type="Proteomes" id="UP000008631"/>
    </source>
</evidence>
<reference evidence="5 6" key="2">
    <citation type="journal article" date="2011" name="Stand. Genomic Sci.">
        <title>Complete genome sequence of Isosphaera pallida type strain (IS1B).</title>
        <authorList>
            <consortium name="US DOE Joint Genome Institute (JGI-PGF)"/>
            <person name="Goker M."/>
            <person name="Cleland D."/>
            <person name="Saunders E."/>
            <person name="Lapidus A."/>
            <person name="Nolan M."/>
            <person name="Lucas S."/>
            <person name="Hammon N."/>
            <person name="Deshpande S."/>
            <person name="Cheng J.F."/>
            <person name="Tapia R."/>
            <person name="Han C."/>
            <person name="Goodwin L."/>
            <person name="Pitluck S."/>
            <person name="Liolios K."/>
            <person name="Pagani I."/>
            <person name="Ivanova N."/>
            <person name="Mavromatis K."/>
            <person name="Pati A."/>
            <person name="Chen A."/>
            <person name="Palaniappan K."/>
            <person name="Land M."/>
            <person name="Hauser L."/>
            <person name="Chang Y.J."/>
            <person name="Jeffries C.D."/>
            <person name="Detter J.C."/>
            <person name="Beck B."/>
            <person name="Woyke T."/>
            <person name="Bristow J."/>
            <person name="Eisen J.A."/>
            <person name="Markowitz V."/>
            <person name="Hugenholtz P."/>
            <person name="Kyrpides N.C."/>
            <person name="Klenk H.P."/>
        </authorList>
    </citation>
    <scope>NUCLEOTIDE SEQUENCE [LARGE SCALE GENOMIC DNA]</scope>
    <source>
        <strain evidence="6">ATCC 43644 / DSM 9630 / IS1B</strain>
    </source>
</reference>
<dbReference type="FunCoup" id="E8R5C6">
    <property type="interactions" value="149"/>
</dbReference>
<dbReference type="InParanoid" id="E8R5C6"/>
<evidence type="ECO:0000259" key="4">
    <source>
        <dbReference type="PROSITE" id="PS51770"/>
    </source>
</evidence>
<dbReference type="STRING" id="575540.Isop_0070"/>
<dbReference type="HOGENOM" id="CLU_050164_1_0_0"/>
<dbReference type="AlphaFoldDB" id="E8R5C6"/>
<feature type="domain" description="HotDog ACOT-type" evidence="4">
    <location>
        <begin position="1"/>
        <end position="109"/>
    </location>
</feature>
<dbReference type="PANTHER" id="PTHR11049">
    <property type="entry name" value="ACYL COENZYME A THIOESTER HYDROLASE"/>
    <property type="match status" value="1"/>
</dbReference>
<evidence type="ECO:0000256" key="1">
    <source>
        <dbReference type="ARBA" id="ARBA00010458"/>
    </source>
</evidence>
<dbReference type="RefSeq" id="WP_013562956.1">
    <property type="nucleotide sequence ID" value="NC_014962.1"/>
</dbReference>
<evidence type="ECO:0000256" key="2">
    <source>
        <dbReference type="ARBA" id="ARBA00022801"/>
    </source>
</evidence>
<dbReference type="GO" id="GO:0006637">
    <property type="term" value="P:acyl-CoA metabolic process"/>
    <property type="evidence" value="ECO:0007669"/>
    <property type="project" value="TreeGrafter"/>
</dbReference>
<keyword evidence="2 3" id="KW-0378">Hydrolase</keyword>
<evidence type="ECO:0000313" key="5">
    <source>
        <dbReference type="EMBL" id="ADV60667.1"/>
    </source>
</evidence>
<name>E8R5C6_ISOPI</name>
<dbReference type="CDD" id="cd03442">
    <property type="entry name" value="BFIT_BACH"/>
    <property type="match status" value="1"/>
</dbReference>
<reference key="1">
    <citation type="submission" date="2010-11" db="EMBL/GenBank/DDBJ databases">
        <title>The complete sequence of chromosome of Isophaera pallida ATCC 43644.</title>
        <authorList>
            <consortium name="US DOE Joint Genome Institute (JGI-PGF)"/>
            <person name="Lucas S."/>
            <person name="Copeland A."/>
            <person name="Lapidus A."/>
            <person name="Bruce D."/>
            <person name="Goodwin L."/>
            <person name="Pitluck S."/>
            <person name="Kyrpides N."/>
            <person name="Mavromatis K."/>
            <person name="Pagani I."/>
            <person name="Ivanova N."/>
            <person name="Saunders E."/>
            <person name="Brettin T."/>
            <person name="Detter J.C."/>
            <person name="Han C."/>
            <person name="Tapia R."/>
            <person name="Land M."/>
            <person name="Hauser L."/>
            <person name="Markowitz V."/>
            <person name="Cheng J.-F."/>
            <person name="Hugenholtz P."/>
            <person name="Woyke T."/>
            <person name="Wu D."/>
            <person name="Eisen J.A."/>
        </authorList>
    </citation>
    <scope>NUCLEOTIDE SEQUENCE</scope>
    <source>
        <strain>ATCC 43644</strain>
    </source>
</reference>
<dbReference type="InterPro" id="IPR006683">
    <property type="entry name" value="Thioestr_dom"/>
</dbReference>
<organism evidence="5 6">
    <name type="scientific">Isosphaera pallida (strain ATCC 43644 / DSM 9630 / IS1B)</name>
    <dbReference type="NCBI Taxonomy" id="575540"/>
    <lineage>
        <taxon>Bacteria</taxon>
        <taxon>Pseudomonadati</taxon>
        <taxon>Planctomycetota</taxon>
        <taxon>Planctomycetia</taxon>
        <taxon>Isosphaerales</taxon>
        <taxon>Isosphaeraceae</taxon>
        <taxon>Isosphaera</taxon>
    </lineage>
</organism>
<accession>E8R5C6</accession>
<protein>
    <submittedName>
        <fullName evidence="5">Thioesterase superfamily protein</fullName>
    </submittedName>
</protein>
<dbReference type="GO" id="GO:0052816">
    <property type="term" value="F:long-chain fatty acyl-CoA hydrolase activity"/>
    <property type="evidence" value="ECO:0007669"/>
    <property type="project" value="TreeGrafter"/>
</dbReference>
<dbReference type="GO" id="GO:0005829">
    <property type="term" value="C:cytosol"/>
    <property type="evidence" value="ECO:0007669"/>
    <property type="project" value="TreeGrafter"/>
</dbReference>
<sequence>MKFRTRRLVLPKDLNSSQKLFGGRLLEWIDEECGIHAMLEMKTPRVVTKVISQIDFKAPAVRGDVIEIGIDTIRYGRTSITLRIEVFNRTSGVTMLTIDQFVMVSVDEHGQPTPHGVTGPETEEA</sequence>
<gene>
    <name evidence="5" type="ordered locus">Isop_0070</name>
</gene>
<dbReference type="GO" id="GO:0009062">
    <property type="term" value="P:fatty acid catabolic process"/>
    <property type="evidence" value="ECO:0007669"/>
    <property type="project" value="TreeGrafter"/>
</dbReference>
<dbReference type="InterPro" id="IPR033120">
    <property type="entry name" value="HOTDOG_ACOT"/>
</dbReference>
<proteinExistence type="inferred from homology"/>
<dbReference type="eggNOG" id="COG1607">
    <property type="taxonomic scope" value="Bacteria"/>
</dbReference>
<dbReference type="Proteomes" id="UP000008631">
    <property type="component" value="Chromosome"/>
</dbReference>
<dbReference type="EMBL" id="CP002353">
    <property type="protein sequence ID" value="ADV60667.1"/>
    <property type="molecule type" value="Genomic_DNA"/>
</dbReference>
<dbReference type="InterPro" id="IPR029069">
    <property type="entry name" value="HotDog_dom_sf"/>
</dbReference>
<dbReference type="Pfam" id="PF03061">
    <property type="entry name" value="4HBT"/>
    <property type="match status" value="1"/>
</dbReference>
<dbReference type="PANTHER" id="PTHR11049:SF31">
    <property type="entry name" value="HOTDOG ACOT-TYPE DOMAIN-CONTAINING PROTEIN"/>
    <property type="match status" value="1"/>
</dbReference>
<dbReference type="PROSITE" id="PS51770">
    <property type="entry name" value="HOTDOG_ACOT"/>
    <property type="match status" value="1"/>
</dbReference>
<evidence type="ECO:0000256" key="3">
    <source>
        <dbReference type="PROSITE-ProRule" id="PRU01106"/>
    </source>
</evidence>
<keyword evidence="6" id="KW-1185">Reference proteome</keyword>
<comment type="similarity">
    <text evidence="1">Belongs to the acyl coenzyme A hydrolase family.</text>
</comment>